<keyword evidence="4" id="KW-1185">Reference proteome</keyword>
<dbReference type="GO" id="GO:0008289">
    <property type="term" value="F:lipid binding"/>
    <property type="evidence" value="ECO:0007669"/>
    <property type="project" value="UniProtKB-KW"/>
</dbReference>
<dbReference type="SUPFAM" id="SSF82549">
    <property type="entry name" value="DAK1/DegV-like"/>
    <property type="match status" value="1"/>
</dbReference>
<dbReference type="InterPro" id="IPR043168">
    <property type="entry name" value="DegV_C"/>
</dbReference>
<reference evidence="3 4" key="1">
    <citation type="submission" date="2015-11" db="EMBL/GenBank/DDBJ databases">
        <title>Genomic analysis of 38 Legionella species identifies large and diverse effector repertoires.</title>
        <authorList>
            <person name="Burstein D."/>
            <person name="Amaro F."/>
            <person name="Zusman T."/>
            <person name="Lifshitz Z."/>
            <person name="Cohen O."/>
            <person name="Gilbert J.A."/>
            <person name="Pupko T."/>
            <person name="Shuman H.A."/>
            <person name="Segal G."/>
        </authorList>
    </citation>
    <scope>NUCLEOTIDE SEQUENCE [LARGE SCALE GENOMIC DNA]</scope>
    <source>
        <strain evidence="3 4">Mt.St.Helens-9</strain>
    </source>
</reference>
<dbReference type="Gene3D" id="3.30.1180.10">
    <property type="match status" value="1"/>
</dbReference>
<dbReference type="PROSITE" id="PS51482">
    <property type="entry name" value="DEGV"/>
    <property type="match status" value="1"/>
</dbReference>
<sequence length="590" mass="64209">MALLQLDSGLLHSAVVHACYELVKNRETLNAINVFPVADGDTGNNMAATAKAIITYSSRQETLEDTCKSIADAGILGAHGNSGMIFSQFFNGLTDKITLPFTLSTREFASMIANASTSVRAAIANPVEGTILTVMEAWAASLQQLAGQVGCFNQLMKQSIHILDEALQSTVNTLSLLKEANVVDAGALGFTFFVKGFAEFLNDPRPHVEKADFPAFEPHHDDEIVSSEPPQMRYCTEAMIAGENLDKSAVTSLVQAHGDSIVLTANARLCRLHIHCNKPWQVFSALDAAGKIQYPKVDDMLRQYETLHQRKHPIALVTDTGANIPQDIADHYQIHFIPFNIQVNGHDLLDRYGLDSELLYENLAGLPVYPTTSSPSPGIITEKLRILSRHYEHVLIVSVAQALSGTHDAIVQATRSFSNVHVINSRHVSGAQGLLLNHAAELIADGYSIEAIKEALQAKRSKTHMFVMVNQFDSLIRSGRVSKLKGKIAQFSQVKPILSLDPDGRVIIYDKTFSETKALVAMVQAVRDLSQPDGLDNYCIVHAGVPEKAREFAIMTTEAFGHEPAFIEPVSTGIGLHAGKGCLALAAMTH</sequence>
<dbReference type="SUPFAM" id="SSF101473">
    <property type="entry name" value="DhaL-like"/>
    <property type="match status" value="1"/>
</dbReference>
<gene>
    <name evidence="3" type="primary">yfhG</name>
    <name evidence="3" type="ORF">Lspi_2838</name>
</gene>
<dbReference type="InterPro" id="IPR036117">
    <property type="entry name" value="DhaL_dom_sf"/>
</dbReference>
<dbReference type="InterPro" id="IPR004007">
    <property type="entry name" value="DhaL_dom"/>
</dbReference>
<dbReference type="PATRIC" id="fig|452.5.peg.3140"/>
<evidence type="ECO:0000259" key="2">
    <source>
        <dbReference type="PROSITE" id="PS51480"/>
    </source>
</evidence>
<dbReference type="InterPro" id="IPR033470">
    <property type="entry name" value="FakA-like_C"/>
</dbReference>
<organism evidence="3 4">
    <name type="scientific">Legionella spiritensis</name>
    <dbReference type="NCBI Taxonomy" id="452"/>
    <lineage>
        <taxon>Bacteria</taxon>
        <taxon>Pseudomonadati</taxon>
        <taxon>Pseudomonadota</taxon>
        <taxon>Gammaproteobacteria</taxon>
        <taxon>Legionellales</taxon>
        <taxon>Legionellaceae</taxon>
        <taxon>Legionella</taxon>
    </lineage>
</organism>
<dbReference type="Proteomes" id="UP000054877">
    <property type="component" value="Unassembled WGS sequence"/>
</dbReference>
<dbReference type="InterPro" id="IPR003797">
    <property type="entry name" value="DegV"/>
</dbReference>
<protein>
    <submittedName>
        <fullName evidence="3">Lipoprotein</fullName>
    </submittedName>
</protein>
<dbReference type="SMART" id="SM01120">
    <property type="entry name" value="Dak2"/>
    <property type="match status" value="1"/>
</dbReference>
<dbReference type="SMART" id="SM01121">
    <property type="entry name" value="Dak1_2"/>
    <property type="match status" value="1"/>
</dbReference>
<dbReference type="OrthoDB" id="9760324at2"/>
<dbReference type="EMBL" id="LNYX01000034">
    <property type="protein sequence ID" value="KTD61218.1"/>
    <property type="molecule type" value="Genomic_DNA"/>
</dbReference>
<dbReference type="Pfam" id="PF02645">
    <property type="entry name" value="DegV"/>
    <property type="match status" value="1"/>
</dbReference>
<feature type="domain" description="DhaL" evidence="2">
    <location>
        <begin position="9"/>
        <end position="199"/>
    </location>
</feature>
<dbReference type="NCBIfam" id="TIGR00762">
    <property type="entry name" value="DegV"/>
    <property type="match status" value="1"/>
</dbReference>
<proteinExistence type="predicted"/>
<name>A0A0W0YWJ0_LEGSP</name>
<dbReference type="InterPro" id="IPR048394">
    <property type="entry name" value="FakA-like_M"/>
</dbReference>
<dbReference type="AlphaFoldDB" id="A0A0W0YWJ0"/>
<accession>A0A0W0YWJ0</accession>
<keyword evidence="3" id="KW-0449">Lipoprotein</keyword>
<dbReference type="GO" id="GO:0006071">
    <property type="term" value="P:glycerol metabolic process"/>
    <property type="evidence" value="ECO:0007669"/>
    <property type="project" value="InterPro"/>
</dbReference>
<keyword evidence="1" id="KW-0446">Lipid-binding</keyword>
<evidence type="ECO:0000313" key="3">
    <source>
        <dbReference type="EMBL" id="KTD61218.1"/>
    </source>
</evidence>
<evidence type="ECO:0000313" key="4">
    <source>
        <dbReference type="Proteomes" id="UP000054877"/>
    </source>
</evidence>
<dbReference type="PROSITE" id="PS51480">
    <property type="entry name" value="DHAL"/>
    <property type="match status" value="1"/>
</dbReference>
<dbReference type="Pfam" id="PF21645">
    <property type="entry name" value="FakA-like_M"/>
    <property type="match status" value="1"/>
</dbReference>
<dbReference type="Pfam" id="PF02734">
    <property type="entry name" value="Dak2"/>
    <property type="match status" value="1"/>
</dbReference>
<dbReference type="RefSeq" id="WP_058484743.1">
    <property type="nucleotide sequence ID" value="NZ_CAAAII010000004.1"/>
</dbReference>
<dbReference type="InterPro" id="IPR050270">
    <property type="entry name" value="DegV_domain_contain"/>
</dbReference>
<dbReference type="PANTHER" id="PTHR33434">
    <property type="entry name" value="DEGV DOMAIN-CONTAINING PROTEIN DR_1986-RELATED"/>
    <property type="match status" value="1"/>
</dbReference>
<dbReference type="GO" id="GO:0004371">
    <property type="term" value="F:glycerone kinase activity"/>
    <property type="evidence" value="ECO:0007669"/>
    <property type="project" value="InterPro"/>
</dbReference>
<dbReference type="Gene3D" id="1.25.40.340">
    <property type="match status" value="1"/>
</dbReference>
<dbReference type="STRING" id="452.Lspi_2838"/>
<comment type="caution">
    <text evidence="3">The sequence shown here is derived from an EMBL/GenBank/DDBJ whole genome shotgun (WGS) entry which is preliminary data.</text>
</comment>
<dbReference type="Gene3D" id="3.40.50.10170">
    <property type="match status" value="1"/>
</dbReference>
<dbReference type="PANTHER" id="PTHR33434:SF2">
    <property type="entry name" value="FATTY ACID-BINDING PROTEIN TM_1468"/>
    <property type="match status" value="1"/>
</dbReference>
<evidence type="ECO:0000256" key="1">
    <source>
        <dbReference type="ARBA" id="ARBA00023121"/>
    </source>
</evidence>